<dbReference type="Pfam" id="PF00561">
    <property type="entry name" value="Abhydrolase_1"/>
    <property type="match status" value="1"/>
</dbReference>
<feature type="domain" description="AB hydrolase-1" evidence="3">
    <location>
        <begin position="51"/>
        <end position="163"/>
    </location>
</feature>
<dbReference type="PANTHER" id="PTHR43798">
    <property type="entry name" value="MONOACYLGLYCEROL LIPASE"/>
    <property type="match status" value="1"/>
</dbReference>
<keyword evidence="2" id="KW-0732">Signal</keyword>
<dbReference type="AlphaFoldDB" id="A0A7T2U3F6"/>
<feature type="signal peptide" evidence="2">
    <location>
        <begin position="1"/>
        <end position="22"/>
    </location>
</feature>
<keyword evidence="1 4" id="KW-0378">Hydrolase</keyword>
<protein>
    <submittedName>
        <fullName evidence="4">Alpha/beta hydrolase</fullName>
    </submittedName>
</protein>
<name>A0A7T2U3F6_9BURK</name>
<reference evidence="4 5" key="1">
    <citation type="submission" date="2020-12" db="EMBL/GenBank/DDBJ databases">
        <title>FDA dAtabase for Regulatory Grade micrObial Sequences (FDA-ARGOS): Supporting development and validation of Infectious Disease Dx tests.</title>
        <authorList>
            <person name="Nelson B."/>
            <person name="Plummer A."/>
            <person name="Tallon L."/>
            <person name="Sadzewicz L."/>
            <person name="Zhao X."/>
            <person name="Boylan J."/>
            <person name="Ott S."/>
            <person name="Bowen H."/>
            <person name="Vavikolanu K."/>
            <person name="Mehta A."/>
            <person name="Aluvathingal J."/>
            <person name="Nadendla S."/>
            <person name="Myers T."/>
            <person name="Yan Y."/>
            <person name="Sichtig H."/>
        </authorList>
    </citation>
    <scope>NUCLEOTIDE SEQUENCE [LARGE SCALE GENOMIC DNA]</scope>
    <source>
        <strain evidence="4 5">FDAARGOS_899</strain>
    </source>
</reference>
<dbReference type="KEGG" id="bhg:I6G56_07475"/>
<evidence type="ECO:0000256" key="1">
    <source>
        <dbReference type="ARBA" id="ARBA00022801"/>
    </source>
</evidence>
<dbReference type="RefSeq" id="WP_009912264.1">
    <property type="nucleotide sequence ID" value="NZ_CP013380.1"/>
</dbReference>
<proteinExistence type="predicted"/>
<dbReference type="InterPro" id="IPR050266">
    <property type="entry name" value="AB_hydrolase_sf"/>
</dbReference>
<gene>
    <name evidence="4" type="ORF">I6G56_07475</name>
</gene>
<dbReference type="GO" id="GO:0016020">
    <property type="term" value="C:membrane"/>
    <property type="evidence" value="ECO:0007669"/>
    <property type="project" value="TreeGrafter"/>
</dbReference>
<evidence type="ECO:0000259" key="3">
    <source>
        <dbReference type="Pfam" id="PF00561"/>
    </source>
</evidence>
<organism evidence="4 5">
    <name type="scientific">Burkholderia humptydooensis</name>
    <dbReference type="NCBI Taxonomy" id="430531"/>
    <lineage>
        <taxon>Bacteria</taxon>
        <taxon>Pseudomonadati</taxon>
        <taxon>Pseudomonadota</taxon>
        <taxon>Betaproteobacteria</taxon>
        <taxon>Burkholderiales</taxon>
        <taxon>Burkholderiaceae</taxon>
        <taxon>Burkholderia</taxon>
        <taxon>pseudomallei group</taxon>
    </lineage>
</organism>
<evidence type="ECO:0000256" key="2">
    <source>
        <dbReference type="SAM" id="SignalP"/>
    </source>
</evidence>
<evidence type="ECO:0000313" key="5">
    <source>
        <dbReference type="Proteomes" id="UP000594943"/>
    </source>
</evidence>
<dbReference type="PANTHER" id="PTHR43798:SF31">
    <property type="entry name" value="AB HYDROLASE SUPERFAMILY PROTEIN YCLE"/>
    <property type="match status" value="1"/>
</dbReference>
<accession>A0A7T2U3F6</accession>
<evidence type="ECO:0000313" key="4">
    <source>
        <dbReference type="EMBL" id="QPS44910.1"/>
    </source>
</evidence>
<feature type="chain" id="PRO_5032317633" evidence="2">
    <location>
        <begin position="23"/>
        <end position="300"/>
    </location>
</feature>
<dbReference type="InterPro" id="IPR029058">
    <property type="entry name" value="AB_hydrolase_fold"/>
</dbReference>
<sequence length="300" mass="33830">MRILSIGFLIMMALGISSPARAEHDLPPARMVQIDKDTWINVRQSGHGPIAIVFEPGWTMSSAVFERQFSHFADSDRYTFISFDPRSQGYSTKTKIGNEYLQHGKDINALLNALGIRKAIIGGWSNGVFGATSYLNQFGSARIAGMVLIDGTPRCAGTDDVNQWVWYRYDDADQAKRGWTYGVMYDRKNLDTSFAQWMLENPTPDAVKWVSDISDQTPAEAAAMTNETCSYMNFESDVANFAKTSPLMITVREEVRGVASTWVQTNAPRANLHVLGKHMMFWEHADQFNQFLDQFLAQFH</sequence>
<dbReference type="Gene3D" id="3.40.50.1820">
    <property type="entry name" value="alpha/beta hydrolase"/>
    <property type="match status" value="1"/>
</dbReference>
<dbReference type="EMBL" id="CP065686">
    <property type="protein sequence ID" value="QPS44910.1"/>
    <property type="molecule type" value="Genomic_DNA"/>
</dbReference>
<dbReference type="InterPro" id="IPR000073">
    <property type="entry name" value="AB_hydrolase_1"/>
</dbReference>
<dbReference type="SUPFAM" id="SSF53474">
    <property type="entry name" value="alpha/beta-Hydrolases"/>
    <property type="match status" value="1"/>
</dbReference>
<dbReference type="GO" id="GO:0016787">
    <property type="term" value="F:hydrolase activity"/>
    <property type="evidence" value="ECO:0007669"/>
    <property type="project" value="UniProtKB-KW"/>
</dbReference>
<dbReference type="Proteomes" id="UP000594943">
    <property type="component" value="Chromosome 1"/>
</dbReference>